<evidence type="ECO:0000256" key="6">
    <source>
        <dbReference type="ARBA" id="ARBA00023136"/>
    </source>
</evidence>
<evidence type="ECO:0000313" key="10">
    <source>
        <dbReference type="Proteomes" id="UP000509421"/>
    </source>
</evidence>
<keyword evidence="9" id="KW-0808">Transferase</keyword>
<feature type="transmembrane region" description="Helical" evidence="7">
    <location>
        <begin position="80"/>
        <end position="101"/>
    </location>
</feature>
<feature type="transmembrane region" description="Helical" evidence="7">
    <location>
        <begin position="294"/>
        <end position="323"/>
    </location>
</feature>
<keyword evidence="5 7" id="KW-1133">Transmembrane helix</keyword>
<organism evidence="9 10">
    <name type="scientific">Enterobacter cloacae</name>
    <dbReference type="NCBI Taxonomy" id="550"/>
    <lineage>
        <taxon>Bacteria</taxon>
        <taxon>Pseudomonadati</taxon>
        <taxon>Pseudomonadota</taxon>
        <taxon>Gammaproteobacteria</taxon>
        <taxon>Enterobacterales</taxon>
        <taxon>Enterobacteriaceae</taxon>
        <taxon>Enterobacter</taxon>
        <taxon>Enterobacter cloacae complex</taxon>
    </lineage>
</organism>
<dbReference type="EMBL" id="CP056117">
    <property type="protein sequence ID" value="QKZ98611.1"/>
    <property type="molecule type" value="Genomic_DNA"/>
</dbReference>
<dbReference type="PANTHER" id="PTHR40074">
    <property type="entry name" value="O-ACETYLTRANSFERASE WECH"/>
    <property type="match status" value="1"/>
</dbReference>
<feature type="transmembrane region" description="Helical" evidence="7">
    <location>
        <begin position="6"/>
        <end position="25"/>
    </location>
</feature>
<evidence type="ECO:0000259" key="8">
    <source>
        <dbReference type="Pfam" id="PF01757"/>
    </source>
</evidence>
<feature type="transmembrane region" description="Helical" evidence="7">
    <location>
        <begin position="266"/>
        <end position="288"/>
    </location>
</feature>
<keyword evidence="9" id="KW-0012">Acyltransferase</keyword>
<gene>
    <name evidence="9" type="ORF">HWQ14_13435</name>
</gene>
<evidence type="ECO:0000256" key="2">
    <source>
        <dbReference type="ARBA" id="ARBA00007400"/>
    </source>
</evidence>
<comment type="subcellular location">
    <subcellularLocation>
        <location evidence="1">Cell membrane</location>
        <topology evidence="1">Multi-pass membrane protein</topology>
    </subcellularLocation>
</comment>
<dbReference type="GO" id="GO:0009246">
    <property type="term" value="P:enterobacterial common antigen biosynthetic process"/>
    <property type="evidence" value="ECO:0007669"/>
    <property type="project" value="TreeGrafter"/>
</dbReference>
<keyword evidence="3" id="KW-1003">Cell membrane</keyword>
<reference evidence="9 10" key="1">
    <citation type="submission" date="2020-06" db="EMBL/GenBank/DDBJ databases">
        <title>Long-read sequencing of DSM26481-BlokeschLab.</title>
        <authorList>
            <person name="Blokesch M."/>
        </authorList>
    </citation>
    <scope>NUCLEOTIDE SEQUENCE [LARGE SCALE GENOMIC DNA]</scope>
    <source>
        <strain evidence="9 10">DSM 26481</strain>
    </source>
</reference>
<dbReference type="Pfam" id="PF01757">
    <property type="entry name" value="Acyl_transf_3"/>
    <property type="match status" value="1"/>
</dbReference>
<feature type="transmembrane region" description="Helical" evidence="7">
    <location>
        <begin position="113"/>
        <end position="134"/>
    </location>
</feature>
<comment type="similarity">
    <text evidence="2">Belongs to the acyltransferase 3 family.</text>
</comment>
<feature type="transmembrane region" description="Helical" evidence="7">
    <location>
        <begin position="146"/>
        <end position="164"/>
    </location>
</feature>
<feature type="transmembrane region" description="Helical" evidence="7">
    <location>
        <begin position="37"/>
        <end position="60"/>
    </location>
</feature>
<keyword evidence="4 7" id="KW-0812">Transmembrane</keyword>
<evidence type="ECO:0000256" key="3">
    <source>
        <dbReference type="ARBA" id="ARBA00022475"/>
    </source>
</evidence>
<dbReference type="Proteomes" id="UP000509421">
    <property type="component" value="Chromosome"/>
</dbReference>
<dbReference type="GO" id="GO:0005886">
    <property type="term" value="C:plasma membrane"/>
    <property type="evidence" value="ECO:0007669"/>
    <property type="project" value="UniProtKB-SubCell"/>
</dbReference>
<evidence type="ECO:0000313" key="9">
    <source>
        <dbReference type="EMBL" id="QKZ98611.1"/>
    </source>
</evidence>
<proteinExistence type="inferred from homology"/>
<sequence length="329" mass="37270">MNRNAGVDALRIVSCLMVVCIHTCLNYKYGQDNLNNYLALFGQSLFRIGLPVFFILSGFFILNSNVDFSAKSLFTKVKRIAIPFIFYSLIHWFVINKGMTISFSGLKEYINALIIRNSISIHFWFVYSLIGIYIFSQPINYLLKDISVSGSFFGLCIIAFLLLYNGDLPSASNVLPVPSIDKWTAYFVAGGFIARIKDRVTLGQSLLLIIIGYTLIVYLSVYNGEKHLPMPYDFNISMFVACCGVVILFSKLRINNNEILSKLSASTYGAYLIHICVLKLLSPVYFAYFHKPGVINYFLTTCILSVFVFVVSMMISIIILPIFNIRYLK</sequence>
<feature type="domain" description="Acyltransferase 3" evidence="8">
    <location>
        <begin position="4"/>
        <end position="316"/>
    </location>
</feature>
<evidence type="ECO:0000256" key="1">
    <source>
        <dbReference type="ARBA" id="ARBA00004651"/>
    </source>
</evidence>
<dbReference type="GO" id="GO:0016413">
    <property type="term" value="F:O-acetyltransferase activity"/>
    <property type="evidence" value="ECO:0007669"/>
    <property type="project" value="TreeGrafter"/>
</dbReference>
<dbReference type="PANTHER" id="PTHR40074:SF2">
    <property type="entry name" value="O-ACETYLTRANSFERASE WECH"/>
    <property type="match status" value="1"/>
</dbReference>
<evidence type="ECO:0000256" key="4">
    <source>
        <dbReference type="ARBA" id="ARBA00022692"/>
    </source>
</evidence>
<feature type="transmembrane region" description="Helical" evidence="7">
    <location>
        <begin position="234"/>
        <end position="254"/>
    </location>
</feature>
<dbReference type="InterPro" id="IPR002656">
    <property type="entry name" value="Acyl_transf_3_dom"/>
</dbReference>
<dbReference type="RefSeq" id="WP_176609995.1">
    <property type="nucleotide sequence ID" value="NZ_CP056117.1"/>
</dbReference>
<dbReference type="AlphaFoldDB" id="A0A7H8UFC1"/>
<name>A0A7H8UFC1_ENTCL</name>
<feature type="transmembrane region" description="Helical" evidence="7">
    <location>
        <begin position="205"/>
        <end position="222"/>
    </location>
</feature>
<keyword evidence="6 7" id="KW-0472">Membrane</keyword>
<evidence type="ECO:0000256" key="5">
    <source>
        <dbReference type="ARBA" id="ARBA00022989"/>
    </source>
</evidence>
<evidence type="ECO:0000256" key="7">
    <source>
        <dbReference type="SAM" id="Phobius"/>
    </source>
</evidence>
<accession>A0A7H8UFC1</accession>
<protein>
    <submittedName>
        <fullName evidence="9">Acyltransferase</fullName>
    </submittedName>
</protein>